<protein>
    <submittedName>
        <fullName evidence="1">Uncharacterized protein</fullName>
    </submittedName>
</protein>
<reference evidence="1" key="1">
    <citation type="journal article" date="2023" name="Mol. Biol. Evol.">
        <title>Third-Generation Sequencing Reveals the Adaptive Role of the Epigenome in Three Deep-Sea Polychaetes.</title>
        <authorList>
            <person name="Perez M."/>
            <person name="Aroh O."/>
            <person name="Sun Y."/>
            <person name="Lan Y."/>
            <person name="Juniper S.K."/>
            <person name="Young C.R."/>
            <person name="Angers B."/>
            <person name="Qian P.Y."/>
        </authorList>
    </citation>
    <scope>NUCLEOTIDE SEQUENCE</scope>
    <source>
        <strain evidence="1">R07B-5</strain>
    </source>
</reference>
<dbReference type="AlphaFoldDB" id="A0AAD9NML3"/>
<organism evidence="1 2">
    <name type="scientific">Ridgeia piscesae</name>
    <name type="common">Tubeworm</name>
    <dbReference type="NCBI Taxonomy" id="27915"/>
    <lineage>
        <taxon>Eukaryota</taxon>
        <taxon>Metazoa</taxon>
        <taxon>Spiralia</taxon>
        <taxon>Lophotrochozoa</taxon>
        <taxon>Annelida</taxon>
        <taxon>Polychaeta</taxon>
        <taxon>Sedentaria</taxon>
        <taxon>Canalipalpata</taxon>
        <taxon>Sabellida</taxon>
        <taxon>Siboglinidae</taxon>
        <taxon>Ridgeia</taxon>
    </lineage>
</organism>
<dbReference type="EMBL" id="JAODUO010000828">
    <property type="protein sequence ID" value="KAK2174113.1"/>
    <property type="molecule type" value="Genomic_DNA"/>
</dbReference>
<evidence type="ECO:0000313" key="2">
    <source>
        <dbReference type="Proteomes" id="UP001209878"/>
    </source>
</evidence>
<evidence type="ECO:0000313" key="1">
    <source>
        <dbReference type="EMBL" id="KAK2174113.1"/>
    </source>
</evidence>
<keyword evidence="2" id="KW-1185">Reference proteome</keyword>
<proteinExistence type="predicted"/>
<comment type="caution">
    <text evidence="1">The sequence shown here is derived from an EMBL/GenBank/DDBJ whole genome shotgun (WGS) entry which is preliminary data.</text>
</comment>
<sequence>MEANTISIEAMVMQNQPRWAGHCVRMSENRLPRQVLFAQLTHGVRTRGGQRKRFEDSAKHYMKKGQIDINA</sequence>
<accession>A0AAD9NML3</accession>
<dbReference type="Proteomes" id="UP001209878">
    <property type="component" value="Unassembled WGS sequence"/>
</dbReference>
<gene>
    <name evidence="1" type="ORF">NP493_829g01101</name>
</gene>
<name>A0AAD9NML3_RIDPI</name>